<evidence type="ECO:0000256" key="3">
    <source>
        <dbReference type="ARBA" id="ARBA00022692"/>
    </source>
</evidence>
<comment type="subcellular location">
    <subcellularLocation>
        <location evidence="1">Membrane</location>
        <topology evidence="1">Multi-pass membrane protein</topology>
    </subcellularLocation>
</comment>
<organism evidence="6 7">
    <name type="scientific">Haematococcus lacustris</name>
    <name type="common">Green alga</name>
    <name type="synonym">Haematococcus pluvialis</name>
    <dbReference type="NCBI Taxonomy" id="44745"/>
    <lineage>
        <taxon>Eukaryota</taxon>
        <taxon>Viridiplantae</taxon>
        <taxon>Chlorophyta</taxon>
        <taxon>core chlorophytes</taxon>
        <taxon>Chlorophyceae</taxon>
        <taxon>CS clade</taxon>
        <taxon>Chlamydomonadales</taxon>
        <taxon>Haematococcaceae</taxon>
        <taxon>Haematococcus</taxon>
    </lineage>
</organism>
<evidence type="ECO:0000313" key="6">
    <source>
        <dbReference type="EMBL" id="GFH32095.1"/>
    </source>
</evidence>
<dbReference type="Proteomes" id="UP000485058">
    <property type="component" value="Unassembled WGS sequence"/>
</dbReference>
<dbReference type="EMBL" id="BLLF01006247">
    <property type="protein sequence ID" value="GFH32095.1"/>
    <property type="molecule type" value="Genomic_DNA"/>
</dbReference>
<evidence type="ECO:0000256" key="5">
    <source>
        <dbReference type="ARBA" id="ARBA00023136"/>
    </source>
</evidence>
<keyword evidence="4" id="KW-1133">Transmembrane helix</keyword>
<name>A0A6A0AHM5_HAELA</name>
<evidence type="ECO:0000256" key="2">
    <source>
        <dbReference type="ARBA" id="ARBA00007524"/>
    </source>
</evidence>
<protein>
    <submittedName>
        <fullName evidence="6">Protein CrtK</fullName>
    </submittedName>
</protein>
<keyword evidence="5" id="KW-0472">Membrane</keyword>
<dbReference type="Gene3D" id="1.20.1260.100">
    <property type="entry name" value="TspO/MBR protein"/>
    <property type="match status" value="1"/>
</dbReference>
<dbReference type="InterPro" id="IPR004307">
    <property type="entry name" value="TspO_MBR"/>
</dbReference>
<reference evidence="6 7" key="1">
    <citation type="submission" date="2020-02" db="EMBL/GenBank/DDBJ databases">
        <title>Draft genome sequence of Haematococcus lacustris strain NIES-144.</title>
        <authorList>
            <person name="Morimoto D."/>
            <person name="Nakagawa S."/>
            <person name="Yoshida T."/>
            <person name="Sawayama S."/>
        </authorList>
    </citation>
    <scope>NUCLEOTIDE SEQUENCE [LARGE SCALE GENOMIC DNA]</scope>
    <source>
        <strain evidence="6 7">NIES-144</strain>
    </source>
</reference>
<keyword evidence="7" id="KW-1185">Reference proteome</keyword>
<dbReference type="Pfam" id="PF03073">
    <property type="entry name" value="TspO_MBR"/>
    <property type="match status" value="1"/>
</dbReference>
<gene>
    <name evidence="6" type="ORF">HaLaN_31258</name>
</gene>
<dbReference type="InterPro" id="IPR038330">
    <property type="entry name" value="TspO/MBR-related_sf"/>
</dbReference>
<dbReference type="AlphaFoldDB" id="A0A6A0AHM5"/>
<accession>A0A6A0AHM5</accession>
<evidence type="ECO:0000256" key="4">
    <source>
        <dbReference type="ARBA" id="ARBA00022989"/>
    </source>
</evidence>
<evidence type="ECO:0000313" key="7">
    <source>
        <dbReference type="Proteomes" id="UP000485058"/>
    </source>
</evidence>
<feature type="non-terminal residue" evidence="6">
    <location>
        <position position="59"/>
    </location>
</feature>
<feature type="non-terminal residue" evidence="6">
    <location>
        <position position="1"/>
    </location>
</feature>
<comment type="caution">
    <text evidence="6">The sequence shown here is derived from an EMBL/GenBank/DDBJ whole genome shotgun (WGS) entry which is preliminary data.</text>
</comment>
<evidence type="ECO:0000256" key="1">
    <source>
        <dbReference type="ARBA" id="ARBA00004141"/>
    </source>
</evidence>
<keyword evidence="3" id="KW-0812">Transmembrane</keyword>
<proteinExistence type="inferred from homology"/>
<sequence length="59" mass="6709">EFQLATSAAVVFGVQRLVPTFDPTWYKSLKKPTWTPPNYVFPLVWIPLKAMQSLALMLA</sequence>
<comment type="similarity">
    <text evidence="2">Belongs to the TspO/BZRP family.</text>
</comment>
<dbReference type="GO" id="GO:0016020">
    <property type="term" value="C:membrane"/>
    <property type="evidence" value="ECO:0007669"/>
    <property type="project" value="UniProtKB-SubCell"/>
</dbReference>